<dbReference type="InterPro" id="IPR019843">
    <property type="entry name" value="DNA_pol-X_BS"/>
</dbReference>
<organism evidence="14 15">
    <name type="scientific">Brassica napus</name>
    <name type="common">Rape</name>
    <dbReference type="NCBI Taxonomy" id="3708"/>
    <lineage>
        <taxon>Eukaryota</taxon>
        <taxon>Viridiplantae</taxon>
        <taxon>Streptophyta</taxon>
        <taxon>Embryophyta</taxon>
        <taxon>Tracheophyta</taxon>
        <taxon>Spermatophyta</taxon>
        <taxon>Magnoliopsida</taxon>
        <taxon>eudicotyledons</taxon>
        <taxon>Gunneridae</taxon>
        <taxon>Pentapetalae</taxon>
        <taxon>rosids</taxon>
        <taxon>malvids</taxon>
        <taxon>Brassicales</taxon>
        <taxon>Brassicaceae</taxon>
        <taxon>Brassiceae</taxon>
        <taxon>Brassica</taxon>
    </lineage>
</organism>
<dbReference type="SUPFAM" id="SSF52047">
    <property type="entry name" value="RNI-like"/>
    <property type="match status" value="2"/>
</dbReference>
<dbReference type="InterPro" id="IPR002008">
    <property type="entry name" value="DNA_pol_X_beta-like"/>
</dbReference>
<feature type="domain" description="BRCT" evidence="13">
    <location>
        <begin position="625"/>
        <end position="721"/>
    </location>
</feature>
<dbReference type="InterPro" id="IPR001611">
    <property type="entry name" value="Leu-rich_rpt"/>
</dbReference>
<dbReference type="InterPro" id="IPR027421">
    <property type="entry name" value="DNA_pol_lamdba_lyase_dom_sf"/>
</dbReference>
<dbReference type="InterPro" id="IPR010996">
    <property type="entry name" value="HHH_MUS81"/>
</dbReference>
<evidence type="ECO:0000256" key="9">
    <source>
        <dbReference type="ARBA" id="ARBA00023204"/>
    </source>
</evidence>
<accession>A0ABQ7Y961</accession>
<dbReference type="SMART" id="SM00368">
    <property type="entry name" value="LRR_RI"/>
    <property type="match status" value="14"/>
</dbReference>
<dbReference type="EC" id="2.7.7.7" evidence="3"/>
<dbReference type="SMART" id="SM00483">
    <property type="entry name" value="POLXc"/>
    <property type="match status" value="1"/>
</dbReference>
<protein>
    <recommendedName>
        <fullName evidence="4">DNA polymerase lambda</fullName>
        <ecNumber evidence="3">2.7.7.7</ecNumber>
    </recommendedName>
</protein>
<dbReference type="Gene3D" id="1.10.150.110">
    <property type="entry name" value="DNA polymerase beta, N-terminal domain-like"/>
    <property type="match status" value="1"/>
</dbReference>
<dbReference type="Gene3D" id="3.40.50.10190">
    <property type="entry name" value="BRCT domain"/>
    <property type="match status" value="1"/>
</dbReference>
<feature type="region of interest" description="Disordered" evidence="12">
    <location>
        <begin position="608"/>
        <end position="627"/>
    </location>
</feature>
<keyword evidence="5" id="KW-0808">Transferase</keyword>
<sequence>MASSSTSSLYLHYLPKASSGLRFEFRGGSSSSSHRLFVSPVVFRRQSPRLSAIRASAEGSSMRRGYNESQAVSGFPNAKVQQIASNVLPVGSFVVVTFVLWKVVEKFMSPKTSSSGDSKSSTEGVKWSIGPGTNLLQGFAAKVDRENKQRLNEFAKELRSFRSVDMSGCNFGDEGLFFLAESLGYNQTVEEVSFSANGITAAGVKAFDGVLQSNIMLKVLNLSGNPIGDEGAKTLCATLMENSSIEILQLNSTDLGDEGAKEVAELLKRNSTLRVIELNNNMIDYSGFTSLAGALLENNTIRNLHLNGNYGGALGANALSKGLEGNKSLRELHLHGNSIGDEGIRALMAGLSSHKGKLALLDLGNNSITAKGAFYVAEYIKRSKCLVWLNLYMNDIGDEGAEKVADALKQNRSIATIDIGGNNIHAEGVNAIAQALKDNAIITTLEVGYNPIGPDGAKALSEILKFHGNVKTLKLGWCQIAAKGAEYVADMLRYNNTISVLDLRANGLRDEGASCLARSLKVVNEALTSVDLGFNEIRDDGAFAIAQALKANEDVTVTSINLGNNFITKFGQSALTDARDHVLEMTEKEFTKICRSVLLIGNTEQISESNKMAPKRGRNRSPSPDRNGMFAGMVVFMVDTGVQRRRLQIWKQKLVQMGGAVIEEGSLTKKVTHVLAMTPEALVGKFQKEPLSRFKGRLLRYQWLEDSLTSGEKANEDLYLLKFGSEEIEDPNKKSLPARSGSEDQPSTPKRARDSPDSSDTVGLDTQNNTQGSPTSCSVPSTSASPGEGISETPSTSPQSEPTSVYKPPDLNRNITEIFGKLINIYRSLGDDRRSFSYYKAIPVIEKFPTKIESVDQLKHLPGIGKSLTDHIQEIVTTGKLSKLEHFETDEKVRTISLFGEVWGIGPATALKLYEKGHRTLEDLKNEDSLTHAQRLGLKYFDDIRTRIPRQEVQEMEQLLQRVGEEVLPRVDIVCGGSYRRGKATCGDLDIVITHPDGQSHKGFLTKFVKRLKEINFLREDLIFSTHSEEGTGSGVDTYFGLCTYPGQELRRRIDLKVYPRDIHAFGLIAWTGNDVLNRRLRLLAESKGYRLDDTGLFPATHSSSGNRGGRASASMKLSTEKQVFDFLGFPLLEPHERNL</sequence>
<dbReference type="SUPFAM" id="SSF81585">
    <property type="entry name" value="PsbU/PolX domain-like"/>
    <property type="match status" value="1"/>
</dbReference>
<dbReference type="InterPro" id="IPR001357">
    <property type="entry name" value="BRCT_dom"/>
</dbReference>
<dbReference type="Pfam" id="PF10391">
    <property type="entry name" value="DNA_pol_lambd_f"/>
    <property type="match status" value="1"/>
</dbReference>
<dbReference type="Gene3D" id="3.80.10.10">
    <property type="entry name" value="Ribonuclease Inhibitor"/>
    <property type="match status" value="4"/>
</dbReference>
<evidence type="ECO:0000256" key="10">
    <source>
        <dbReference type="ARBA" id="ARBA00023239"/>
    </source>
</evidence>
<dbReference type="PRINTS" id="PR00869">
    <property type="entry name" value="DNAPOLX"/>
</dbReference>
<keyword evidence="6" id="KW-0548">Nucleotidyltransferase</keyword>
<dbReference type="PROSITE" id="PS50172">
    <property type="entry name" value="BRCT"/>
    <property type="match status" value="1"/>
</dbReference>
<dbReference type="InterPro" id="IPR036420">
    <property type="entry name" value="BRCT_dom_sf"/>
</dbReference>
<dbReference type="InterPro" id="IPR022312">
    <property type="entry name" value="DNA_pol_X"/>
</dbReference>
<dbReference type="CDD" id="cd00141">
    <property type="entry name" value="NT_POLXc"/>
    <property type="match status" value="1"/>
</dbReference>
<feature type="region of interest" description="Disordered" evidence="12">
    <location>
        <begin position="730"/>
        <end position="811"/>
    </location>
</feature>
<dbReference type="SUPFAM" id="SSF47802">
    <property type="entry name" value="DNA polymerase beta, N-terminal domain-like"/>
    <property type="match status" value="1"/>
</dbReference>
<evidence type="ECO:0000256" key="5">
    <source>
        <dbReference type="ARBA" id="ARBA00022679"/>
    </source>
</evidence>
<comment type="similarity">
    <text evidence="2">Belongs to the DNA polymerase type-X family.</text>
</comment>
<dbReference type="InterPro" id="IPR043519">
    <property type="entry name" value="NT_sf"/>
</dbReference>
<dbReference type="SUPFAM" id="SSF52113">
    <property type="entry name" value="BRCT domain"/>
    <property type="match status" value="1"/>
</dbReference>
<dbReference type="Pfam" id="PF13516">
    <property type="entry name" value="LRR_6"/>
    <property type="match status" value="11"/>
</dbReference>
<evidence type="ECO:0000313" key="14">
    <source>
        <dbReference type="EMBL" id="KAH0863741.1"/>
    </source>
</evidence>
<evidence type="ECO:0000256" key="4">
    <source>
        <dbReference type="ARBA" id="ARBA00016513"/>
    </source>
</evidence>
<comment type="catalytic activity">
    <reaction evidence="11">
        <text>DNA(n) + a 2'-deoxyribonucleoside 5'-triphosphate = DNA(n+1) + diphosphate</text>
        <dbReference type="Rhea" id="RHEA:22508"/>
        <dbReference type="Rhea" id="RHEA-COMP:17339"/>
        <dbReference type="Rhea" id="RHEA-COMP:17340"/>
        <dbReference type="ChEBI" id="CHEBI:33019"/>
        <dbReference type="ChEBI" id="CHEBI:61560"/>
        <dbReference type="ChEBI" id="CHEBI:173112"/>
        <dbReference type="EC" id="2.7.7.7"/>
    </reaction>
</comment>
<comment type="caution">
    <text evidence="14">The sequence shown here is derived from an EMBL/GenBank/DDBJ whole genome shotgun (WGS) entry which is preliminary data.</text>
</comment>
<dbReference type="PANTHER" id="PTHR11276">
    <property type="entry name" value="DNA POLYMERASE TYPE-X FAMILY MEMBER"/>
    <property type="match status" value="1"/>
</dbReference>
<evidence type="ECO:0000256" key="1">
    <source>
        <dbReference type="ARBA" id="ARBA00001936"/>
    </source>
</evidence>
<evidence type="ECO:0000256" key="6">
    <source>
        <dbReference type="ARBA" id="ARBA00022695"/>
    </source>
</evidence>
<dbReference type="InterPro" id="IPR029398">
    <property type="entry name" value="PolB_thumb"/>
</dbReference>
<dbReference type="Gene3D" id="3.30.210.10">
    <property type="entry name" value="DNA polymerase, thumb domain"/>
    <property type="match status" value="1"/>
</dbReference>
<dbReference type="InterPro" id="IPR037160">
    <property type="entry name" value="DNA_Pol_thumb_sf"/>
</dbReference>
<dbReference type="Pfam" id="PF14716">
    <property type="entry name" value="HHH_8"/>
    <property type="match status" value="1"/>
</dbReference>
<evidence type="ECO:0000259" key="13">
    <source>
        <dbReference type="PROSITE" id="PS50172"/>
    </source>
</evidence>
<dbReference type="InterPro" id="IPR032675">
    <property type="entry name" value="LRR_dom_sf"/>
</dbReference>
<keyword evidence="15" id="KW-1185">Reference proteome</keyword>
<evidence type="ECO:0000256" key="2">
    <source>
        <dbReference type="ARBA" id="ARBA00008323"/>
    </source>
</evidence>
<keyword evidence="10" id="KW-0456">Lyase</keyword>
<feature type="compositionally biased region" description="Polar residues" evidence="12">
    <location>
        <begin position="758"/>
        <end position="785"/>
    </location>
</feature>
<dbReference type="PRINTS" id="PR00870">
    <property type="entry name" value="DNAPOLXBETA"/>
</dbReference>
<dbReference type="SUPFAM" id="SSF81301">
    <property type="entry name" value="Nucleotidyltransferase"/>
    <property type="match status" value="1"/>
</dbReference>
<keyword evidence="9" id="KW-0234">DNA repair</keyword>
<feature type="compositionally biased region" description="Low complexity" evidence="12">
    <location>
        <begin position="791"/>
        <end position="804"/>
    </location>
</feature>
<keyword evidence="8" id="KW-0239">DNA-directed DNA polymerase</keyword>
<keyword evidence="7" id="KW-0227">DNA damage</keyword>
<dbReference type="Proteomes" id="UP000824890">
    <property type="component" value="Unassembled WGS sequence"/>
</dbReference>
<dbReference type="CDD" id="cd00027">
    <property type="entry name" value="BRCT"/>
    <property type="match status" value="1"/>
</dbReference>
<dbReference type="Pfam" id="PF14792">
    <property type="entry name" value="DNA_pol_B_palm"/>
    <property type="match status" value="1"/>
</dbReference>
<name>A0ABQ7Y961_BRANA</name>
<evidence type="ECO:0000256" key="7">
    <source>
        <dbReference type="ARBA" id="ARBA00022763"/>
    </source>
</evidence>
<dbReference type="PROSITE" id="PS00522">
    <property type="entry name" value="DNA_POLYMERASE_X"/>
    <property type="match status" value="1"/>
</dbReference>
<dbReference type="InterPro" id="IPR018944">
    <property type="entry name" value="DNA_pol_lambd_fingers_domain"/>
</dbReference>
<dbReference type="Gene3D" id="1.10.150.20">
    <property type="entry name" value="5' to 3' exonuclease, C-terminal subdomain"/>
    <property type="match status" value="1"/>
</dbReference>
<dbReference type="Pfam" id="PF14791">
    <property type="entry name" value="DNA_pol_B_thumb"/>
    <property type="match status" value="1"/>
</dbReference>
<dbReference type="Gene3D" id="3.30.460.10">
    <property type="entry name" value="Beta Polymerase, domain 2"/>
    <property type="match status" value="1"/>
</dbReference>
<comment type="cofactor">
    <cofactor evidence="1">
        <name>Mn(2+)</name>
        <dbReference type="ChEBI" id="CHEBI:29035"/>
    </cofactor>
</comment>
<dbReference type="PANTHER" id="PTHR11276:SF41">
    <property type="entry name" value="DNA POLYMERASE LAMBDA"/>
    <property type="match status" value="1"/>
</dbReference>
<reference evidence="14 15" key="1">
    <citation type="submission" date="2021-05" db="EMBL/GenBank/DDBJ databases">
        <title>Genome Assembly of Synthetic Allotetraploid Brassica napus Reveals Homoeologous Exchanges between Subgenomes.</title>
        <authorList>
            <person name="Davis J.T."/>
        </authorList>
    </citation>
    <scope>NUCLEOTIDE SEQUENCE [LARGE SCALE GENOMIC DNA]</scope>
    <source>
        <strain evidence="15">cv. Da-Ae</strain>
        <tissue evidence="14">Seedling</tissue>
    </source>
</reference>
<evidence type="ECO:0000256" key="12">
    <source>
        <dbReference type="SAM" id="MobiDB-lite"/>
    </source>
</evidence>
<evidence type="ECO:0000256" key="11">
    <source>
        <dbReference type="ARBA" id="ARBA00049244"/>
    </source>
</evidence>
<evidence type="ECO:0000256" key="3">
    <source>
        <dbReference type="ARBA" id="ARBA00012417"/>
    </source>
</evidence>
<gene>
    <name evidence="14" type="ORF">HID58_080952</name>
</gene>
<proteinExistence type="inferred from homology"/>
<dbReference type="InterPro" id="IPR002054">
    <property type="entry name" value="DNA-dir_DNA_pol_X"/>
</dbReference>
<dbReference type="InterPro" id="IPR028207">
    <property type="entry name" value="DNA_pol_B_palm_palm"/>
</dbReference>
<dbReference type="EMBL" id="JAGKQM010000018">
    <property type="protein sequence ID" value="KAH0863741.1"/>
    <property type="molecule type" value="Genomic_DNA"/>
</dbReference>
<evidence type="ECO:0000256" key="8">
    <source>
        <dbReference type="ARBA" id="ARBA00022932"/>
    </source>
</evidence>
<evidence type="ECO:0000313" key="15">
    <source>
        <dbReference type="Proteomes" id="UP000824890"/>
    </source>
</evidence>